<evidence type="ECO:0000313" key="2">
    <source>
        <dbReference type="Proteomes" id="UP000572817"/>
    </source>
</evidence>
<gene>
    <name evidence="1" type="ORF">GTA08_BOTSDO02496</name>
</gene>
<evidence type="ECO:0000313" key="1">
    <source>
        <dbReference type="EMBL" id="KAF4310029.1"/>
    </source>
</evidence>
<dbReference type="EMBL" id="WWBZ02000016">
    <property type="protein sequence ID" value="KAF4310029.1"/>
    <property type="molecule type" value="Genomic_DNA"/>
</dbReference>
<organism evidence="1 2">
    <name type="scientific">Botryosphaeria dothidea</name>
    <dbReference type="NCBI Taxonomy" id="55169"/>
    <lineage>
        <taxon>Eukaryota</taxon>
        <taxon>Fungi</taxon>
        <taxon>Dikarya</taxon>
        <taxon>Ascomycota</taxon>
        <taxon>Pezizomycotina</taxon>
        <taxon>Dothideomycetes</taxon>
        <taxon>Dothideomycetes incertae sedis</taxon>
        <taxon>Botryosphaeriales</taxon>
        <taxon>Botryosphaeriaceae</taxon>
        <taxon>Botryosphaeria</taxon>
    </lineage>
</organism>
<dbReference type="Proteomes" id="UP000572817">
    <property type="component" value="Unassembled WGS sequence"/>
</dbReference>
<dbReference type="AlphaFoldDB" id="A0A8H4N3V4"/>
<keyword evidence="2" id="KW-1185">Reference proteome</keyword>
<reference evidence="1" key="1">
    <citation type="submission" date="2020-04" db="EMBL/GenBank/DDBJ databases">
        <title>Genome Assembly and Annotation of Botryosphaeria dothidea sdau 11-99, a Latent Pathogen of Apple Fruit Ring Rot in China.</title>
        <authorList>
            <person name="Yu C."/>
            <person name="Diao Y."/>
            <person name="Lu Q."/>
            <person name="Zhao J."/>
            <person name="Cui S."/>
            <person name="Peng C."/>
            <person name="He B."/>
            <person name="Liu H."/>
        </authorList>
    </citation>
    <scope>NUCLEOTIDE SEQUENCE [LARGE SCALE GENOMIC DNA]</scope>
    <source>
        <strain evidence="1">Sdau11-99</strain>
    </source>
</reference>
<dbReference type="SUPFAM" id="SSF52047">
    <property type="entry name" value="RNI-like"/>
    <property type="match status" value="1"/>
</dbReference>
<dbReference type="Gene3D" id="3.80.10.10">
    <property type="entry name" value="Ribonuclease Inhibitor"/>
    <property type="match status" value="1"/>
</dbReference>
<comment type="caution">
    <text evidence="1">The sequence shown here is derived from an EMBL/GenBank/DDBJ whole genome shotgun (WGS) entry which is preliminary data.</text>
</comment>
<name>A0A8H4N3V4_9PEZI</name>
<proteinExistence type="predicted"/>
<accession>A0A8H4N3V4</accession>
<sequence length="486" mass="55083">MQINDFPYEILSCILEEATKLNERDGVTFTFGLSQAPGLVAKPPMQRYVRGPVPPDMLRWDASSAIRSVCRLWHTWALEYAMRDVYIRKWKGAERWAELPLSRKSYATYELIDKPSGAAVYRDPFCALGQIVKLVNQYPNIAQQIRRMWFNGFYVFDTNAQISAALNCTTNLASLSVPWTLVRHLDARQWAQILRVDHPKPLEYLELQAINLKRQQKDEPANNVDKRPFESDLVDFSRLKKFKLIGNTNFKPINDQDLYDIARTATSLEEFHMTCLDTVSIDGVMAIVKASQNTLRVLEHSPRSNAGFFHPHPGTPSSNEHLCEVLANCPRLTTLSISIPSMCPTLFANSEVRWTGDCQVRALRLCDHDYSKGSNTNLIAEPLAVLLAQARKLSEKRARGTLGAELAIELFFGGFIFEPHIKAVHGDFQIAEVESEGQWPQSHEPSRKGPYGSTGLYGKDEEDVFSKVDEDEFIEGVRRHCVYLSG</sequence>
<protein>
    <submittedName>
        <fullName evidence="1">Uncharacterized protein</fullName>
    </submittedName>
</protein>
<dbReference type="OrthoDB" id="5283561at2759"/>
<dbReference type="InterPro" id="IPR032675">
    <property type="entry name" value="LRR_dom_sf"/>
</dbReference>